<evidence type="ECO:0000313" key="6">
    <source>
        <dbReference type="EMBL" id="OGD86647.1"/>
    </source>
</evidence>
<gene>
    <name evidence="6" type="ORF">A2870_00260</name>
</gene>
<dbReference type="GO" id="GO:0005737">
    <property type="term" value="C:cytoplasm"/>
    <property type="evidence" value="ECO:0007669"/>
    <property type="project" value="TreeGrafter"/>
</dbReference>
<dbReference type="PANTHER" id="PTHR11638">
    <property type="entry name" value="ATP-DEPENDENT CLP PROTEASE"/>
    <property type="match status" value="1"/>
</dbReference>
<accession>A0A1F5G471</accession>
<dbReference type="InterPro" id="IPR050130">
    <property type="entry name" value="ClpA_ClpB"/>
</dbReference>
<feature type="domain" description="AAA+ ATPase" evidence="4">
    <location>
        <begin position="54"/>
        <end position="207"/>
    </location>
</feature>
<evidence type="ECO:0000256" key="1">
    <source>
        <dbReference type="ARBA" id="ARBA00022741"/>
    </source>
</evidence>
<dbReference type="GO" id="GO:0005524">
    <property type="term" value="F:ATP binding"/>
    <property type="evidence" value="ECO:0007669"/>
    <property type="project" value="UniProtKB-KW"/>
</dbReference>
<dbReference type="Pfam" id="PF10431">
    <property type="entry name" value="ClpB_D2-small"/>
    <property type="match status" value="1"/>
</dbReference>
<comment type="caution">
    <text evidence="6">The sequence shown here is derived from an EMBL/GenBank/DDBJ whole genome shotgun (WGS) entry which is preliminary data.</text>
</comment>
<dbReference type="SMART" id="SM00382">
    <property type="entry name" value="AAA"/>
    <property type="match status" value="1"/>
</dbReference>
<dbReference type="STRING" id="1797711.A2870_00260"/>
<evidence type="ECO:0000256" key="3">
    <source>
        <dbReference type="ARBA" id="ARBA00023186"/>
    </source>
</evidence>
<evidence type="ECO:0008006" key="8">
    <source>
        <dbReference type="Google" id="ProtNLM"/>
    </source>
</evidence>
<keyword evidence="1" id="KW-0547">Nucleotide-binding</keyword>
<feature type="domain" description="Clp ATPase C-terminal" evidence="5">
    <location>
        <begin position="276"/>
        <end position="371"/>
    </location>
</feature>
<dbReference type="PANTHER" id="PTHR11638:SF18">
    <property type="entry name" value="HEAT SHOCK PROTEIN 104"/>
    <property type="match status" value="1"/>
</dbReference>
<organism evidence="6 7">
    <name type="scientific">Candidatus Curtissbacteria bacterium RIFCSPHIGHO2_01_FULL_41_11</name>
    <dbReference type="NCBI Taxonomy" id="1797711"/>
    <lineage>
        <taxon>Bacteria</taxon>
        <taxon>Candidatus Curtissiibacteriota</taxon>
    </lineage>
</organism>
<dbReference type="EMBL" id="MFAZ01000037">
    <property type="protein sequence ID" value="OGD86647.1"/>
    <property type="molecule type" value="Genomic_DNA"/>
</dbReference>
<keyword evidence="2" id="KW-0067">ATP-binding</keyword>
<dbReference type="Gene3D" id="1.10.8.60">
    <property type="match status" value="1"/>
</dbReference>
<dbReference type="Proteomes" id="UP000179102">
    <property type="component" value="Unassembled WGS sequence"/>
</dbReference>
<evidence type="ECO:0000259" key="5">
    <source>
        <dbReference type="SMART" id="SM01086"/>
    </source>
</evidence>
<evidence type="ECO:0000256" key="2">
    <source>
        <dbReference type="ARBA" id="ARBA00022840"/>
    </source>
</evidence>
<dbReference type="InterPro" id="IPR019489">
    <property type="entry name" value="Clp_ATPase_C"/>
</dbReference>
<name>A0A1F5G471_9BACT</name>
<reference evidence="6 7" key="1">
    <citation type="journal article" date="2016" name="Nat. Commun.">
        <title>Thousands of microbial genomes shed light on interconnected biogeochemical processes in an aquifer system.</title>
        <authorList>
            <person name="Anantharaman K."/>
            <person name="Brown C.T."/>
            <person name="Hug L.A."/>
            <person name="Sharon I."/>
            <person name="Castelle C.J."/>
            <person name="Probst A.J."/>
            <person name="Thomas B.C."/>
            <person name="Singh A."/>
            <person name="Wilkins M.J."/>
            <person name="Karaoz U."/>
            <person name="Brodie E.L."/>
            <person name="Williams K.H."/>
            <person name="Hubbard S.S."/>
            <person name="Banfield J.F."/>
        </authorList>
    </citation>
    <scope>NUCLEOTIDE SEQUENCE [LARGE SCALE GENOMIC DNA]</scope>
</reference>
<keyword evidence="3" id="KW-0143">Chaperone</keyword>
<dbReference type="SMART" id="SM01086">
    <property type="entry name" value="ClpB_D2-small"/>
    <property type="match status" value="1"/>
</dbReference>
<dbReference type="SUPFAM" id="SSF52540">
    <property type="entry name" value="P-loop containing nucleoside triphosphate hydrolases"/>
    <property type="match status" value="1"/>
</dbReference>
<protein>
    <recommendedName>
        <fullName evidence="8">AAA+ ATPase domain-containing protein</fullName>
    </recommendedName>
</protein>
<evidence type="ECO:0000313" key="7">
    <source>
        <dbReference type="Proteomes" id="UP000179102"/>
    </source>
</evidence>
<dbReference type="InterPro" id="IPR027417">
    <property type="entry name" value="P-loop_NTPase"/>
</dbReference>
<dbReference type="GO" id="GO:0034605">
    <property type="term" value="P:cellular response to heat"/>
    <property type="evidence" value="ECO:0007669"/>
    <property type="project" value="TreeGrafter"/>
</dbReference>
<evidence type="ECO:0000259" key="4">
    <source>
        <dbReference type="SMART" id="SM00382"/>
    </source>
</evidence>
<dbReference type="Gene3D" id="3.40.50.300">
    <property type="entry name" value="P-loop containing nucleotide triphosphate hydrolases"/>
    <property type="match status" value="1"/>
</dbReference>
<dbReference type="GO" id="GO:0016887">
    <property type="term" value="F:ATP hydrolysis activity"/>
    <property type="evidence" value="ECO:0007669"/>
    <property type="project" value="InterPro"/>
</dbReference>
<dbReference type="AlphaFoldDB" id="A0A1F5G471"/>
<proteinExistence type="predicted"/>
<dbReference type="Pfam" id="PF07724">
    <property type="entry name" value="AAA_2"/>
    <property type="match status" value="2"/>
</dbReference>
<sequence length="409" mass="45433">MSPDRELQPTKRPDLAEERAAFEEFIVGQDQAVASFARLVARIRTGIRSSRPGPIDVKFLAGPSGVGKTAMVYRFAEVLAETDPDLDQGNPREKVIRINCGEYQSSHEIAKLIGAPPGYRDSDNPNAKAESGLKPVFSPENLDASRIYLRNKDGSEDSVIVVLVDEAEKASKSFHQMFLSILDAGHLVLGNNTTVSFGNAVVFYTSNLGNKAIDDLRDTIKNRFNPQDDLSVVFLEAFDKDELVQGSKRIVKEAFIKQFTPEFRGRIRELIVFNLLEKEQLGEIVGVMVREVAEDLYQSLAINSIINISEDAICWIIEHAYNPSEGARPLENMIDVCVKEQILLIASEDPDAFNNKSIYVDLSEDGADLEILTGDENEVLEAENRKANAAILDYQDVDTMQDSPEDYGL</sequence>
<dbReference type="InterPro" id="IPR003593">
    <property type="entry name" value="AAA+_ATPase"/>
</dbReference>
<dbReference type="InterPro" id="IPR003959">
    <property type="entry name" value="ATPase_AAA_core"/>
</dbReference>